<dbReference type="AlphaFoldDB" id="A0A2W7QTW0"/>
<comment type="caution">
    <text evidence="1">The sequence shown here is derived from an EMBL/GenBank/DDBJ whole genome shotgun (WGS) entry which is preliminary data.</text>
</comment>
<name>A0A2W7QTW0_9RHOB</name>
<protein>
    <submittedName>
        <fullName evidence="1">Uncharacterized protein</fullName>
    </submittedName>
</protein>
<evidence type="ECO:0000313" key="2">
    <source>
        <dbReference type="Proteomes" id="UP000249364"/>
    </source>
</evidence>
<sequence length="76" mass="8943">MLVPDPVKLTLIQMHKKMARGAPEGGYMHTAHLLAYCILGHDQFWTIMARRMQRPKTTAWKQPLHRATRWMQRLSC</sequence>
<reference evidence="1 2" key="1">
    <citation type="submission" date="2018-06" db="EMBL/GenBank/DDBJ databases">
        <title>Genomic Encyclopedia of Archaeal and Bacterial Type Strains, Phase II (KMG-II): from individual species to whole genera.</title>
        <authorList>
            <person name="Goeker M."/>
        </authorList>
    </citation>
    <scope>NUCLEOTIDE SEQUENCE [LARGE SCALE GENOMIC DNA]</scope>
    <source>
        <strain evidence="1 2">DSM 13087</strain>
    </source>
</reference>
<organism evidence="1 2">
    <name type="scientific">Roseinatronobacter thiooxidans</name>
    <dbReference type="NCBI Taxonomy" id="121821"/>
    <lineage>
        <taxon>Bacteria</taxon>
        <taxon>Pseudomonadati</taxon>
        <taxon>Pseudomonadota</taxon>
        <taxon>Alphaproteobacteria</taxon>
        <taxon>Rhodobacterales</taxon>
        <taxon>Paracoccaceae</taxon>
        <taxon>Roseinatronobacter</taxon>
    </lineage>
</organism>
<evidence type="ECO:0000313" key="1">
    <source>
        <dbReference type="EMBL" id="PZX47147.1"/>
    </source>
</evidence>
<dbReference type="EMBL" id="QKZQ01000002">
    <property type="protein sequence ID" value="PZX47147.1"/>
    <property type="molecule type" value="Genomic_DNA"/>
</dbReference>
<keyword evidence="2" id="KW-1185">Reference proteome</keyword>
<accession>A0A2W7QTW0</accession>
<gene>
    <name evidence="1" type="ORF">LY56_00442</name>
</gene>
<proteinExistence type="predicted"/>
<dbReference type="Proteomes" id="UP000249364">
    <property type="component" value="Unassembled WGS sequence"/>
</dbReference>